<name>A0ACB8BSL1_9AGAM</name>
<protein>
    <submittedName>
        <fullName evidence="1">Uncharacterized protein</fullName>
    </submittedName>
</protein>
<evidence type="ECO:0000313" key="1">
    <source>
        <dbReference type="EMBL" id="KAH7928263.1"/>
    </source>
</evidence>
<accession>A0ACB8BSL1</accession>
<dbReference type="Proteomes" id="UP000790709">
    <property type="component" value="Unassembled WGS sequence"/>
</dbReference>
<gene>
    <name evidence="1" type="ORF">BV22DRAFT_1126705</name>
</gene>
<reference evidence="1" key="1">
    <citation type="journal article" date="2021" name="New Phytol.">
        <title>Evolutionary innovations through gain and loss of genes in the ectomycorrhizal Boletales.</title>
        <authorList>
            <person name="Wu G."/>
            <person name="Miyauchi S."/>
            <person name="Morin E."/>
            <person name="Kuo A."/>
            <person name="Drula E."/>
            <person name="Varga T."/>
            <person name="Kohler A."/>
            <person name="Feng B."/>
            <person name="Cao Y."/>
            <person name="Lipzen A."/>
            <person name="Daum C."/>
            <person name="Hundley H."/>
            <person name="Pangilinan J."/>
            <person name="Johnson J."/>
            <person name="Barry K."/>
            <person name="LaButti K."/>
            <person name="Ng V."/>
            <person name="Ahrendt S."/>
            <person name="Min B."/>
            <person name="Choi I.G."/>
            <person name="Park H."/>
            <person name="Plett J.M."/>
            <person name="Magnuson J."/>
            <person name="Spatafora J.W."/>
            <person name="Nagy L.G."/>
            <person name="Henrissat B."/>
            <person name="Grigoriev I.V."/>
            <person name="Yang Z.L."/>
            <person name="Xu J."/>
            <person name="Martin F.M."/>
        </authorList>
    </citation>
    <scope>NUCLEOTIDE SEQUENCE</scope>
    <source>
        <strain evidence="1">KUC20120723A-06</strain>
    </source>
</reference>
<keyword evidence="2" id="KW-1185">Reference proteome</keyword>
<proteinExistence type="predicted"/>
<dbReference type="EMBL" id="MU266355">
    <property type="protein sequence ID" value="KAH7928263.1"/>
    <property type="molecule type" value="Genomic_DNA"/>
</dbReference>
<evidence type="ECO:0000313" key="2">
    <source>
        <dbReference type="Proteomes" id="UP000790709"/>
    </source>
</evidence>
<sequence>MLSSTYVGAGGQDPNEGTQISDQSFDFPSNKALLISQQTRRPVRVVRGPDPDNYYAPKKGYRYDGLYTVRDAQLAPGKKGFLVCKFTLERIQEDDQKPIPTKRTLTLDKMSKMLKKRAR</sequence>
<organism evidence="1 2">
    <name type="scientific">Leucogyrophana mollusca</name>
    <dbReference type="NCBI Taxonomy" id="85980"/>
    <lineage>
        <taxon>Eukaryota</taxon>
        <taxon>Fungi</taxon>
        <taxon>Dikarya</taxon>
        <taxon>Basidiomycota</taxon>
        <taxon>Agaricomycotina</taxon>
        <taxon>Agaricomycetes</taxon>
        <taxon>Agaricomycetidae</taxon>
        <taxon>Boletales</taxon>
        <taxon>Boletales incertae sedis</taxon>
        <taxon>Leucogyrophana</taxon>
    </lineage>
</organism>
<comment type="caution">
    <text evidence="1">The sequence shown here is derived from an EMBL/GenBank/DDBJ whole genome shotgun (WGS) entry which is preliminary data.</text>
</comment>